<name>A0A2M8Q7V9_9CHLR</name>
<keyword evidence="1" id="KW-0812">Transmembrane</keyword>
<keyword evidence="1" id="KW-0472">Membrane</keyword>
<evidence type="ECO:0000259" key="2">
    <source>
        <dbReference type="Pfam" id="PF20501"/>
    </source>
</evidence>
<organism evidence="3 4">
    <name type="scientific">Candidatus Thermofonsia Clade 3 bacterium</name>
    <dbReference type="NCBI Taxonomy" id="2364212"/>
    <lineage>
        <taxon>Bacteria</taxon>
        <taxon>Bacillati</taxon>
        <taxon>Chloroflexota</taxon>
        <taxon>Candidatus Thermofontia</taxon>
        <taxon>Candidatus Thermofonsia Clade 3</taxon>
    </lineage>
</organism>
<dbReference type="Proteomes" id="UP000230790">
    <property type="component" value="Unassembled WGS sequence"/>
</dbReference>
<dbReference type="PANTHER" id="PTHR33932:SF4">
    <property type="entry name" value="NA(+)_H(+) ANTIPORTER SUBUNIT B"/>
    <property type="match status" value="1"/>
</dbReference>
<dbReference type="InterPro" id="IPR046806">
    <property type="entry name" value="MrpA_C/MbhE"/>
</dbReference>
<keyword evidence="1" id="KW-1133">Transmembrane helix</keyword>
<feature type="transmembrane region" description="Helical" evidence="1">
    <location>
        <begin position="79"/>
        <end position="97"/>
    </location>
</feature>
<feature type="non-terminal residue" evidence="3">
    <location>
        <position position="104"/>
    </location>
</feature>
<evidence type="ECO:0000256" key="1">
    <source>
        <dbReference type="SAM" id="Phobius"/>
    </source>
</evidence>
<evidence type="ECO:0000313" key="4">
    <source>
        <dbReference type="Proteomes" id="UP000230790"/>
    </source>
</evidence>
<dbReference type="AlphaFoldDB" id="A0A2M8Q7V9"/>
<dbReference type="EMBL" id="PGTN01000667">
    <property type="protein sequence ID" value="PJF45885.1"/>
    <property type="molecule type" value="Genomic_DNA"/>
</dbReference>
<evidence type="ECO:0000313" key="3">
    <source>
        <dbReference type="EMBL" id="PJF45885.1"/>
    </source>
</evidence>
<dbReference type="PANTHER" id="PTHR33932">
    <property type="entry name" value="NA(+)/H(+) ANTIPORTER SUBUNIT B"/>
    <property type="match status" value="1"/>
</dbReference>
<sequence>MQTRDIDRALQADDDTRLTRPRLFVLALTTALVAALATAALTFPANVGRLAPLAIDSLPRSGVLNPVTAVLLNYRGYDTLLEVAVLLLAIVGVWAIAPRARIWF</sequence>
<gene>
    <name evidence="3" type="ORF">CUN48_16605</name>
</gene>
<dbReference type="Pfam" id="PF20501">
    <property type="entry name" value="MbhE"/>
    <property type="match status" value="1"/>
</dbReference>
<feature type="transmembrane region" description="Helical" evidence="1">
    <location>
        <begin position="23"/>
        <end position="43"/>
    </location>
</feature>
<dbReference type="InterPro" id="IPR050622">
    <property type="entry name" value="CPA3_antiporter_subunitB"/>
</dbReference>
<proteinExistence type="predicted"/>
<feature type="domain" description="MrpA C-terminal/MbhE" evidence="2">
    <location>
        <begin position="22"/>
        <end position="101"/>
    </location>
</feature>
<accession>A0A2M8Q7V9</accession>
<protein>
    <submittedName>
        <fullName evidence="3">Sodium:proton antiporter</fullName>
    </submittedName>
</protein>
<reference evidence="3 4" key="1">
    <citation type="submission" date="2017-11" db="EMBL/GenBank/DDBJ databases">
        <title>Evolution of Phototrophy in the Chloroflexi Phylum Driven by Horizontal Gene Transfer.</title>
        <authorList>
            <person name="Ward L.M."/>
            <person name="Hemp J."/>
            <person name="Shih P.M."/>
            <person name="Mcglynn S.E."/>
            <person name="Fischer W."/>
        </authorList>
    </citation>
    <scope>NUCLEOTIDE SEQUENCE [LARGE SCALE GENOMIC DNA]</scope>
    <source>
        <strain evidence="3">JP3_7</strain>
    </source>
</reference>
<comment type="caution">
    <text evidence="3">The sequence shown here is derived from an EMBL/GenBank/DDBJ whole genome shotgun (WGS) entry which is preliminary data.</text>
</comment>